<dbReference type="Proteomes" id="UP001319180">
    <property type="component" value="Unassembled WGS sequence"/>
</dbReference>
<protein>
    <recommendedName>
        <fullName evidence="4">CcoQ/FixQ family Cbb3-type cytochrome c oxidase assembly chaperone</fullName>
    </recommendedName>
</protein>
<gene>
    <name evidence="2" type="ORF">KK078_21055</name>
</gene>
<comment type="caution">
    <text evidence="2">The sequence shown here is derived from an EMBL/GenBank/DDBJ whole genome shotgun (WGS) entry which is preliminary data.</text>
</comment>
<evidence type="ECO:0000313" key="2">
    <source>
        <dbReference type="EMBL" id="MBT1689068.1"/>
    </source>
</evidence>
<dbReference type="RefSeq" id="WP_254092293.1">
    <property type="nucleotide sequence ID" value="NZ_JAHESC010000035.1"/>
</dbReference>
<sequence length="64" mass="7365">MYKNVLQNIDNIAIWPVVSFVIFFLFFLCLLWYVFTADRKFIDKMKNLPVDTSGGDAISNASNV</sequence>
<dbReference type="EMBL" id="JAHESC010000035">
    <property type="protein sequence ID" value="MBT1689068.1"/>
    <property type="molecule type" value="Genomic_DNA"/>
</dbReference>
<evidence type="ECO:0008006" key="4">
    <source>
        <dbReference type="Google" id="ProtNLM"/>
    </source>
</evidence>
<feature type="transmembrane region" description="Helical" evidence="1">
    <location>
        <begin position="12"/>
        <end position="35"/>
    </location>
</feature>
<organism evidence="2 3">
    <name type="scientific">Dawidia soli</name>
    <dbReference type="NCBI Taxonomy" id="2782352"/>
    <lineage>
        <taxon>Bacteria</taxon>
        <taxon>Pseudomonadati</taxon>
        <taxon>Bacteroidota</taxon>
        <taxon>Cytophagia</taxon>
        <taxon>Cytophagales</taxon>
        <taxon>Chryseotaleaceae</taxon>
        <taxon>Dawidia</taxon>
    </lineage>
</organism>
<keyword evidence="1" id="KW-1133">Transmembrane helix</keyword>
<name>A0AAP2DBY5_9BACT</name>
<dbReference type="AlphaFoldDB" id="A0AAP2DBY5"/>
<reference evidence="2 3" key="1">
    <citation type="submission" date="2021-05" db="EMBL/GenBank/DDBJ databases">
        <title>A Polyphasic approach of four new species of the genus Ohtaekwangia: Ohtaekwangia histidinii sp. nov., Ohtaekwangia cretensis sp. nov., Ohtaekwangia indiensis sp. nov., Ohtaekwangia reichenbachii sp. nov. from diverse environment.</title>
        <authorList>
            <person name="Octaviana S."/>
        </authorList>
    </citation>
    <scope>NUCLEOTIDE SEQUENCE [LARGE SCALE GENOMIC DNA]</scope>
    <source>
        <strain evidence="2 3">PWU37</strain>
    </source>
</reference>
<evidence type="ECO:0000256" key="1">
    <source>
        <dbReference type="SAM" id="Phobius"/>
    </source>
</evidence>
<proteinExistence type="predicted"/>
<keyword evidence="3" id="KW-1185">Reference proteome</keyword>
<accession>A0AAP2DBY5</accession>
<keyword evidence="1" id="KW-0472">Membrane</keyword>
<keyword evidence="1" id="KW-0812">Transmembrane</keyword>
<evidence type="ECO:0000313" key="3">
    <source>
        <dbReference type="Proteomes" id="UP001319180"/>
    </source>
</evidence>